<feature type="compositionally biased region" description="Polar residues" evidence="7">
    <location>
        <begin position="217"/>
        <end position="234"/>
    </location>
</feature>
<dbReference type="Proteomes" id="UP000054558">
    <property type="component" value="Unassembled WGS sequence"/>
</dbReference>
<keyword evidence="5" id="KW-0687">Ribonucleoprotein</keyword>
<evidence type="ECO:0000256" key="6">
    <source>
        <dbReference type="ARBA" id="ARBA00035137"/>
    </source>
</evidence>
<feature type="region of interest" description="Disordered" evidence="7">
    <location>
        <begin position="147"/>
        <end position="234"/>
    </location>
</feature>
<accession>A0A1Y1I598</accession>
<keyword evidence="4" id="KW-0496">Mitochondrion</keyword>
<evidence type="ECO:0000256" key="4">
    <source>
        <dbReference type="ARBA" id="ARBA00023128"/>
    </source>
</evidence>
<evidence type="ECO:0000256" key="3">
    <source>
        <dbReference type="ARBA" id="ARBA00022980"/>
    </source>
</evidence>
<feature type="compositionally biased region" description="Acidic residues" evidence="7">
    <location>
        <begin position="188"/>
        <end position="199"/>
    </location>
</feature>
<reference evidence="8 9" key="1">
    <citation type="journal article" date="2014" name="Nat. Commun.">
        <title>Klebsormidium flaccidum genome reveals primary factors for plant terrestrial adaptation.</title>
        <authorList>
            <person name="Hori K."/>
            <person name="Maruyama F."/>
            <person name="Fujisawa T."/>
            <person name="Togashi T."/>
            <person name="Yamamoto N."/>
            <person name="Seo M."/>
            <person name="Sato S."/>
            <person name="Yamada T."/>
            <person name="Mori H."/>
            <person name="Tajima N."/>
            <person name="Moriyama T."/>
            <person name="Ikeuchi M."/>
            <person name="Watanabe M."/>
            <person name="Wada H."/>
            <person name="Kobayashi K."/>
            <person name="Saito M."/>
            <person name="Masuda T."/>
            <person name="Sasaki-Sekimoto Y."/>
            <person name="Mashiguchi K."/>
            <person name="Awai K."/>
            <person name="Shimojima M."/>
            <person name="Masuda S."/>
            <person name="Iwai M."/>
            <person name="Nobusawa T."/>
            <person name="Narise T."/>
            <person name="Kondo S."/>
            <person name="Saito H."/>
            <person name="Sato R."/>
            <person name="Murakawa M."/>
            <person name="Ihara Y."/>
            <person name="Oshima-Yamada Y."/>
            <person name="Ohtaka K."/>
            <person name="Satoh M."/>
            <person name="Sonobe K."/>
            <person name="Ishii M."/>
            <person name="Ohtani R."/>
            <person name="Kanamori-Sato M."/>
            <person name="Honoki R."/>
            <person name="Miyazaki D."/>
            <person name="Mochizuki H."/>
            <person name="Umetsu J."/>
            <person name="Higashi K."/>
            <person name="Shibata D."/>
            <person name="Kamiya Y."/>
            <person name="Sato N."/>
            <person name="Nakamura Y."/>
            <person name="Tabata S."/>
            <person name="Ida S."/>
            <person name="Kurokawa K."/>
            <person name="Ohta H."/>
        </authorList>
    </citation>
    <scope>NUCLEOTIDE SEQUENCE [LARGE SCALE GENOMIC DNA]</scope>
    <source>
        <strain evidence="8 9">NIES-2285</strain>
    </source>
</reference>
<evidence type="ECO:0000313" key="8">
    <source>
        <dbReference type="EMBL" id="GAQ85673.1"/>
    </source>
</evidence>
<dbReference type="CDD" id="cd23701">
    <property type="entry name" value="At1g26750"/>
    <property type="match status" value="1"/>
</dbReference>
<feature type="compositionally biased region" description="Acidic residues" evidence="7">
    <location>
        <begin position="152"/>
        <end position="179"/>
    </location>
</feature>
<gene>
    <name evidence="8" type="ORF">KFL_002480110</name>
</gene>
<evidence type="ECO:0000313" key="9">
    <source>
        <dbReference type="Proteomes" id="UP000054558"/>
    </source>
</evidence>
<sequence length="234" mass="26967">MAKYLKIYKMNWQQILRNVGGLVKQGGPLYPEPVWYEPALSVAPRPEQNKFKKPPRPPQIVLPEDEHVKAFYKMFPEEQNYTTHYSYGPGATLATIPPARIFAHRVLDLLRNDYDLPTAYEIAVDEHEVRQEFGSDAAFREALERMKYGGSEDTEEVNASGYEDEEDETEYTEGDEAEVLESQREYPNDEGDYPDEEVEYPDKEFEYPDNEGDHTEGNQVAQNGARTLTTDSRQ</sequence>
<dbReference type="AlphaFoldDB" id="A0A1Y1I598"/>
<name>A0A1Y1I598_KLENI</name>
<evidence type="ECO:0000256" key="2">
    <source>
        <dbReference type="ARBA" id="ARBA00009864"/>
    </source>
</evidence>
<protein>
    <recommendedName>
        <fullName evidence="6">Small ribosomal subunit protein mS23</fullName>
    </recommendedName>
</protein>
<evidence type="ECO:0000256" key="1">
    <source>
        <dbReference type="ARBA" id="ARBA00004173"/>
    </source>
</evidence>
<comment type="similarity">
    <text evidence="2">Belongs to the mitochondrion-specific ribosomal protein mS23 family.</text>
</comment>
<organism evidence="8 9">
    <name type="scientific">Klebsormidium nitens</name>
    <name type="common">Green alga</name>
    <name type="synonym">Ulothrix nitens</name>
    <dbReference type="NCBI Taxonomy" id="105231"/>
    <lineage>
        <taxon>Eukaryota</taxon>
        <taxon>Viridiplantae</taxon>
        <taxon>Streptophyta</taxon>
        <taxon>Klebsormidiophyceae</taxon>
        <taxon>Klebsormidiales</taxon>
        <taxon>Klebsormidiaceae</taxon>
        <taxon>Klebsormidium</taxon>
    </lineage>
</organism>
<dbReference type="InterPro" id="IPR059242">
    <property type="entry name" value="mS23_dom"/>
</dbReference>
<comment type="subcellular location">
    <subcellularLocation>
        <location evidence="1">Mitochondrion</location>
    </subcellularLocation>
</comment>
<keyword evidence="9" id="KW-1185">Reference proteome</keyword>
<proteinExistence type="inferred from homology"/>
<feature type="compositionally biased region" description="Basic and acidic residues" evidence="7">
    <location>
        <begin position="200"/>
        <end position="216"/>
    </location>
</feature>
<dbReference type="EMBL" id="DF237197">
    <property type="protein sequence ID" value="GAQ85673.1"/>
    <property type="molecule type" value="Genomic_DNA"/>
</dbReference>
<evidence type="ECO:0000256" key="7">
    <source>
        <dbReference type="SAM" id="MobiDB-lite"/>
    </source>
</evidence>
<evidence type="ECO:0000256" key="5">
    <source>
        <dbReference type="ARBA" id="ARBA00023274"/>
    </source>
</evidence>
<keyword evidence="3" id="KW-0689">Ribosomal protein</keyword>